<dbReference type="PROSITE" id="PS50850">
    <property type="entry name" value="MFS"/>
    <property type="match status" value="1"/>
</dbReference>
<feature type="transmembrane region" description="Helical" evidence="7">
    <location>
        <begin position="533"/>
        <end position="554"/>
    </location>
</feature>
<dbReference type="InterPro" id="IPR020846">
    <property type="entry name" value="MFS_dom"/>
</dbReference>
<dbReference type="AlphaFoldDB" id="A0A6N1X675"/>
<keyword evidence="3" id="KW-1003">Cell membrane</keyword>
<dbReference type="InterPro" id="IPR036259">
    <property type="entry name" value="MFS_trans_sf"/>
</dbReference>
<dbReference type="InterPro" id="IPR011701">
    <property type="entry name" value="MFS"/>
</dbReference>
<dbReference type="RefSeq" id="WP_175505168.1">
    <property type="nucleotide sequence ID" value="NZ_CP054840.1"/>
</dbReference>
<dbReference type="PANTHER" id="PTHR23517">
    <property type="entry name" value="RESISTANCE PROTEIN MDTM, PUTATIVE-RELATED-RELATED"/>
    <property type="match status" value="1"/>
</dbReference>
<proteinExistence type="predicted"/>
<accession>A0A6N1X675</accession>
<dbReference type="InterPro" id="IPR050171">
    <property type="entry name" value="MFS_Transporters"/>
</dbReference>
<dbReference type="GO" id="GO:0022857">
    <property type="term" value="F:transmembrane transporter activity"/>
    <property type="evidence" value="ECO:0007669"/>
    <property type="project" value="InterPro"/>
</dbReference>
<evidence type="ECO:0000256" key="3">
    <source>
        <dbReference type="ARBA" id="ARBA00022475"/>
    </source>
</evidence>
<feature type="transmembrane region" description="Helical" evidence="7">
    <location>
        <begin position="794"/>
        <end position="821"/>
    </location>
</feature>
<keyword evidence="10" id="KW-1185">Reference proteome</keyword>
<feature type="domain" description="Major facilitator superfamily (MFS) profile" evidence="8">
    <location>
        <begin position="417"/>
        <end position="828"/>
    </location>
</feature>
<feature type="transmembrane region" description="Helical" evidence="7">
    <location>
        <begin position="566"/>
        <end position="585"/>
    </location>
</feature>
<evidence type="ECO:0000256" key="6">
    <source>
        <dbReference type="ARBA" id="ARBA00023136"/>
    </source>
</evidence>
<sequence>MKTTARTVGREALLFSTLCAVLLFGLSLVLITWRVQQLLTDLSQQRLLRLSQELSLEAERGMRFGVALPEQTEWLARLRQLGSQEPQLLALQLHGSDGTLIAQAGDPQYAGAMAAHWQRQLAAAPPSLARSAHARLHLGRTLADATGQASAQLWLVLDLHATQAQARAAALRILHQVAPLLLLTLVLVWAALWRLGLQWLGAAPTRATRWLVLAAALVCAATPLAMVWSARETARPLVAQQIAGNADAMARALGRQLARALDYGIALAQLQGVREMFADALQRAPELSSLGLRGGSGGDLHAAFQPGAGDGAAARDLQQSAALPQGARVVVGYGRDYVDRQLAGMFLDLALALVVAAVLLLECARGRWQRSALAALATQRLAQRAAALRAAFTRRPWAPGRAATPLPTPDDGAATAQMTRLRLIIFLVALSEELLRPFFTVVAMDMPPPALALSPTMLAGLPVVAFMVTLALAQPAGPALARRVDLRWALIGAALAGSLALAATALAATAMAATAMAATSSAGSTWALAGLRAFAGLAYGLALILAQTALVRITPPARRARGMTQIAGAIVAAGIVGPPFGGMLAAQAGPAAGFAACALCMLLAALASRSLQLGPRPPAAGNGSTTGGWRGYAAVVRNPRALAVILGAALPARLVAVTLLAVVVPLQMSALQQPAAVTGRALLLYFLVFAVSVSAFAQWSDASGRRTPFLLAGGLCSALACWALPGLGGVAGMAAGCALLGLGQAMQSSPQLALVTELFEPHPCRPQVATPEQALAAFRLLERLGSIAAPFATAWAVAALGYAGAMWAIGLLLAAATLAMLPALRRTASAPSNFPLLQTP</sequence>
<feature type="transmembrane region" description="Helical" evidence="7">
    <location>
        <begin position="709"/>
        <end position="742"/>
    </location>
</feature>
<evidence type="ECO:0000259" key="8">
    <source>
        <dbReference type="PROSITE" id="PS50850"/>
    </source>
</evidence>
<keyword evidence="5 7" id="KW-1133">Transmembrane helix</keyword>
<feature type="transmembrane region" description="Helical" evidence="7">
    <location>
        <begin position="488"/>
        <end position="513"/>
    </location>
</feature>
<evidence type="ECO:0000256" key="7">
    <source>
        <dbReference type="SAM" id="Phobius"/>
    </source>
</evidence>
<dbReference type="SUPFAM" id="SSF103473">
    <property type="entry name" value="MFS general substrate transporter"/>
    <property type="match status" value="1"/>
</dbReference>
<feature type="transmembrane region" description="Helical" evidence="7">
    <location>
        <begin position="209"/>
        <end position="228"/>
    </location>
</feature>
<dbReference type="Gene3D" id="1.20.1250.20">
    <property type="entry name" value="MFS general substrate transporter like domains"/>
    <property type="match status" value="1"/>
</dbReference>
<feature type="transmembrane region" description="Helical" evidence="7">
    <location>
        <begin position="342"/>
        <end position="361"/>
    </location>
</feature>
<dbReference type="Pfam" id="PF07690">
    <property type="entry name" value="MFS_1"/>
    <property type="match status" value="2"/>
</dbReference>
<dbReference type="KEGG" id="aant:HUK68_16440"/>
<dbReference type="GO" id="GO:0005886">
    <property type="term" value="C:plasma membrane"/>
    <property type="evidence" value="ECO:0007669"/>
    <property type="project" value="UniProtKB-SubCell"/>
</dbReference>
<name>A0A6N1X675_9BURK</name>
<keyword evidence="2" id="KW-0813">Transport</keyword>
<protein>
    <submittedName>
        <fullName evidence="9">MFS transporter</fullName>
    </submittedName>
</protein>
<evidence type="ECO:0000313" key="10">
    <source>
        <dbReference type="Proteomes" id="UP000509579"/>
    </source>
</evidence>
<feature type="transmembrane region" description="Helical" evidence="7">
    <location>
        <begin position="423"/>
        <end position="444"/>
    </location>
</feature>
<evidence type="ECO:0000256" key="5">
    <source>
        <dbReference type="ARBA" id="ARBA00022989"/>
    </source>
</evidence>
<dbReference type="EMBL" id="CP054840">
    <property type="protein sequence ID" value="QKV54368.1"/>
    <property type="molecule type" value="Genomic_DNA"/>
</dbReference>
<keyword evidence="4 7" id="KW-0812">Transmembrane</keyword>
<evidence type="ECO:0000256" key="4">
    <source>
        <dbReference type="ARBA" id="ARBA00022692"/>
    </source>
</evidence>
<comment type="subcellular location">
    <subcellularLocation>
        <location evidence="1">Cell membrane</location>
        <topology evidence="1">Multi-pass membrane protein</topology>
    </subcellularLocation>
</comment>
<keyword evidence="6 7" id="KW-0472">Membrane</keyword>
<feature type="transmembrane region" description="Helical" evidence="7">
    <location>
        <begin position="591"/>
        <end position="608"/>
    </location>
</feature>
<dbReference type="PANTHER" id="PTHR23517:SF14">
    <property type="entry name" value="PUTATIVE-RELATED"/>
    <property type="match status" value="1"/>
</dbReference>
<reference evidence="9 10" key="1">
    <citation type="submission" date="2020-06" db="EMBL/GenBank/DDBJ databases">
        <title>Acidovorax antarctica sp. nov., isolated from Corinth ice sheet soil, Antarctic Fields Peninsula.</title>
        <authorList>
            <person name="Xu Q."/>
            <person name="Peng F."/>
        </authorList>
    </citation>
    <scope>NUCLEOTIDE SEQUENCE [LARGE SCALE GENOMIC DNA]</scope>
    <source>
        <strain evidence="9 10">16-35-5</strain>
    </source>
</reference>
<dbReference type="Proteomes" id="UP000509579">
    <property type="component" value="Chromosome"/>
</dbReference>
<feature type="transmembrane region" description="Helical" evidence="7">
    <location>
        <begin position="456"/>
        <end position="476"/>
    </location>
</feature>
<feature type="transmembrane region" description="Helical" evidence="7">
    <location>
        <begin position="177"/>
        <end position="197"/>
    </location>
</feature>
<feature type="transmembrane region" description="Helical" evidence="7">
    <location>
        <begin position="12"/>
        <end position="33"/>
    </location>
</feature>
<feature type="transmembrane region" description="Helical" evidence="7">
    <location>
        <begin position="641"/>
        <end position="664"/>
    </location>
</feature>
<evidence type="ECO:0000313" key="9">
    <source>
        <dbReference type="EMBL" id="QKV54368.1"/>
    </source>
</evidence>
<feature type="transmembrane region" description="Helical" evidence="7">
    <location>
        <begin position="676"/>
        <end position="697"/>
    </location>
</feature>
<evidence type="ECO:0000256" key="2">
    <source>
        <dbReference type="ARBA" id="ARBA00022448"/>
    </source>
</evidence>
<evidence type="ECO:0000256" key="1">
    <source>
        <dbReference type="ARBA" id="ARBA00004651"/>
    </source>
</evidence>
<organism evidence="9 10">
    <name type="scientific">Comamonas antarctica</name>
    <dbReference type="NCBI Taxonomy" id="2743470"/>
    <lineage>
        <taxon>Bacteria</taxon>
        <taxon>Pseudomonadati</taxon>
        <taxon>Pseudomonadota</taxon>
        <taxon>Betaproteobacteria</taxon>
        <taxon>Burkholderiales</taxon>
        <taxon>Comamonadaceae</taxon>
        <taxon>Comamonas</taxon>
    </lineage>
</organism>
<gene>
    <name evidence="9" type="ORF">HUK68_16440</name>
</gene>